<sequence length="421" mass="45851">MITLRCLAILMLALVLPAPVHARESLEQLVATAAPGATLSVPAGVHVVHLKLDKPVTLTGEPGAILDGGGYGDIVRISAANVTVRGLTLRHSGSDLTAMNAGIFIERTARDVVIDGNRIEDSLFGVYLDGAANVRVERNVIRGMRALRVADRGDGIHLWNDTGCTIDGNDIAGSRDGIYVYVSSHNTITRNVVHDVRYGVHYMYSQDNLLQGNVSRGNLAGYALMSSHHLKVIGNSSADDASYGFLLNYIAHSEIAGNRVYRVKGQSDDAGGTIEGTEGKGLFVYLSQFNSFHDNLVADSQIGIHVTAGSENNRLWGNHFEDNRIQVKYVQNLAQEWSERGRGNFWSDYLGWDLDADGIGDIPFRPNDGVDVLLWKYPSARNLMSSPSVLLLRYVQRAFPVFTPPSVQDSHPLMKTSPATP</sequence>
<dbReference type="SUPFAM" id="SSF51126">
    <property type="entry name" value="Pectin lyase-like"/>
    <property type="match status" value="1"/>
</dbReference>
<dbReference type="EMBL" id="JBHSMM010000002">
    <property type="protein sequence ID" value="MFC5440570.1"/>
    <property type="molecule type" value="Genomic_DNA"/>
</dbReference>
<evidence type="ECO:0000256" key="1">
    <source>
        <dbReference type="SAM" id="SignalP"/>
    </source>
</evidence>
<dbReference type="InterPro" id="IPR006633">
    <property type="entry name" value="Carb-bd_sugar_hydrolysis-dom"/>
</dbReference>
<dbReference type="InterPro" id="IPR022441">
    <property type="entry name" value="Para_beta_helix_rpt-2"/>
</dbReference>
<feature type="chain" id="PRO_5046517622" evidence="1">
    <location>
        <begin position="23"/>
        <end position="421"/>
    </location>
</feature>
<evidence type="ECO:0000313" key="3">
    <source>
        <dbReference type="EMBL" id="MFC5440570.1"/>
    </source>
</evidence>
<evidence type="ECO:0000259" key="2">
    <source>
        <dbReference type="SMART" id="SM00722"/>
    </source>
</evidence>
<keyword evidence="4" id="KW-1185">Reference proteome</keyword>
<dbReference type="NCBIfam" id="TIGR03804">
    <property type="entry name" value="para_beta_helix"/>
    <property type="match status" value="2"/>
</dbReference>
<accession>A0ABW0JZ27</accession>
<proteinExistence type="predicted"/>
<dbReference type="RefSeq" id="WP_377340819.1">
    <property type="nucleotide sequence ID" value="NZ_JALBWS010000013.1"/>
</dbReference>
<dbReference type="Pfam" id="PF05048">
    <property type="entry name" value="NosD"/>
    <property type="match status" value="1"/>
</dbReference>
<evidence type="ECO:0000313" key="4">
    <source>
        <dbReference type="Proteomes" id="UP001596018"/>
    </source>
</evidence>
<feature type="domain" description="Carbohydrate-binding/sugar hydrolysis" evidence="2">
    <location>
        <begin position="187"/>
        <end position="373"/>
    </location>
</feature>
<organism evidence="3 4">
    <name type="scientific">Rhodanobacter ginsenosidimutans</name>
    <dbReference type="NCBI Taxonomy" id="490571"/>
    <lineage>
        <taxon>Bacteria</taxon>
        <taxon>Pseudomonadati</taxon>
        <taxon>Pseudomonadota</taxon>
        <taxon>Gammaproteobacteria</taxon>
        <taxon>Lysobacterales</taxon>
        <taxon>Rhodanobacteraceae</taxon>
        <taxon>Rhodanobacter</taxon>
    </lineage>
</organism>
<dbReference type="Gene3D" id="2.160.20.10">
    <property type="entry name" value="Single-stranded right-handed beta-helix, Pectin lyase-like"/>
    <property type="match status" value="1"/>
</dbReference>
<protein>
    <submittedName>
        <fullName evidence="3">Nitrous oxide reductase family maturation protein NosD</fullName>
    </submittedName>
</protein>
<feature type="domain" description="Carbohydrate-binding/sugar hydrolysis" evidence="2">
    <location>
        <begin position="33"/>
        <end position="181"/>
    </location>
</feature>
<dbReference type="InterPro" id="IPR006626">
    <property type="entry name" value="PbH1"/>
</dbReference>
<reference evidence="4" key="1">
    <citation type="journal article" date="2019" name="Int. J. Syst. Evol. Microbiol.">
        <title>The Global Catalogue of Microorganisms (GCM) 10K type strain sequencing project: providing services to taxonomists for standard genome sequencing and annotation.</title>
        <authorList>
            <consortium name="The Broad Institute Genomics Platform"/>
            <consortium name="The Broad Institute Genome Sequencing Center for Infectious Disease"/>
            <person name="Wu L."/>
            <person name="Ma J."/>
        </authorList>
    </citation>
    <scope>NUCLEOTIDE SEQUENCE [LARGE SCALE GENOMIC DNA]</scope>
    <source>
        <strain evidence="4">KACC 12822</strain>
    </source>
</reference>
<dbReference type="NCBIfam" id="TIGR04247">
    <property type="entry name" value="NosD_copper_fam"/>
    <property type="match status" value="1"/>
</dbReference>
<dbReference type="SMART" id="SM00722">
    <property type="entry name" value="CASH"/>
    <property type="match status" value="2"/>
</dbReference>
<gene>
    <name evidence="3" type="ORF">ACFPK0_11145</name>
</gene>
<keyword evidence="1" id="KW-0732">Signal</keyword>
<dbReference type="Proteomes" id="UP001596018">
    <property type="component" value="Unassembled WGS sequence"/>
</dbReference>
<dbReference type="InterPro" id="IPR011050">
    <property type="entry name" value="Pectin_lyase_fold/virulence"/>
</dbReference>
<dbReference type="InterPro" id="IPR012334">
    <property type="entry name" value="Pectin_lyas_fold"/>
</dbReference>
<feature type="signal peptide" evidence="1">
    <location>
        <begin position="1"/>
        <end position="22"/>
    </location>
</feature>
<name>A0ABW0JZ27_9GAMM</name>
<dbReference type="InterPro" id="IPR026464">
    <property type="entry name" value="NosD_copper_fam"/>
</dbReference>
<comment type="caution">
    <text evidence="3">The sequence shown here is derived from an EMBL/GenBank/DDBJ whole genome shotgun (WGS) entry which is preliminary data.</text>
</comment>
<dbReference type="SMART" id="SM00710">
    <property type="entry name" value="PbH1"/>
    <property type="match status" value="9"/>
</dbReference>
<dbReference type="InterPro" id="IPR007742">
    <property type="entry name" value="NosD_dom"/>
</dbReference>